<accession>A0ABV7DKX1</accession>
<dbReference type="RefSeq" id="WP_257318064.1">
    <property type="nucleotide sequence ID" value="NZ_JANFDG010000039.1"/>
</dbReference>
<dbReference type="Gene3D" id="1.10.443.10">
    <property type="entry name" value="Intergrase catalytic core"/>
    <property type="match status" value="1"/>
</dbReference>
<evidence type="ECO:0000313" key="3">
    <source>
        <dbReference type="EMBL" id="MFC3075581.1"/>
    </source>
</evidence>
<dbReference type="InterPro" id="IPR013762">
    <property type="entry name" value="Integrase-like_cat_sf"/>
</dbReference>
<reference evidence="4" key="1">
    <citation type="journal article" date="2019" name="Int. J. Syst. Evol. Microbiol.">
        <title>The Global Catalogue of Microorganisms (GCM) 10K type strain sequencing project: providing services to taxonomists for standard genome sequencing and annotation.</title>
        <authorList>
            <consortium name="The Broad Institute Genomics Platform"/>
            <consortium name="The Broad Institute Genome Sequencing Center for Infectious Disease"/>
            <person name="Wu L."/>
            <person name="Ma J."/>
        </authorList>
    </citation>
    <scope>NUCLEOTIDE SEQUENCE [LARGE SCALE GENOMIC DNA]</scope>
    <source>
        <strain evidence="4">KCTC 52677</strain>
    </source>
</reference>
<keyword evidence="1" id="KW-0233">DNA recombination</keyword>
<feature type="compositionally biased region" description="Basic and acidic residues" evidence="2">
    <location>
        <begin position="436"/>
        <end position="445"/>
    </location>
</feature>
<feature type="compositionally biased region" description="Polar residues" evidence="2">
    <location>
        <begin position="420"/>
        <end position="429"/>
    </location>
</feature>
<evidence type="ECO:0000256" key="2">
    <source>
        <dbReference type="SAM" id="MobiDB-lite"/>
    </source>
</evidence>
<dbReference type="SUPFAM" id="SSF56349">
    <property type="entry name" value="DNA breaking-rejoining enzymes"/>
    <property type="match status" value="1"/>
</dbReference>
<keyword evidence="4" id="KW-1185">Reference proteome</keyword>
<organism evidence="3 4">
    <name type="scientific">Shinella pollutisoli</name>
    <dbReference type="NCBI Taxonomy" id="2250594"/>
    <lineage>
        <taxon>Bacteria</taxon>
        <taxon>Pseudomonadati</taxon>
        <taxon>Pseudomonadota</taxon>
        <taxon>Alphaproteobacteria</taxon>
        <taxon>Hyphomicrobiales</taxon>
        <taxon>Rhizobiaceae</taxon>
        <taxon>Shinella</taxon>
    </lineage>
</organism>
<protein>
    <submittedName>
        <fullName evidence="3">Tyrosine-type recombinase/integrase</fullName>
    </submittedName>
</protein>
<dbReference type="Proteomes" id="UP001595377">
    <property type="component" value="Unassembled WGS sequence"/>
</dbReference>
<evidence type="ECO:0000256" key="1">
    <source>
        <dbReference type="ARBA" id="ARBA00023172"/>
    </source>
</evidence>
<feature type="region of interest" description="Disordered" evidence="2">
    <location>
        <begin position="393"/>
        <end position="445"/>
    </location>
</feature>
<dbReference type="EMBL" id="JBHRSP010000036">
    <property type="protein sequence ID" value="MFC3075581.1"/>
    <property type="molecule type" value="Genomic_DNA"/>
</dbReference>
<gene>
    <name evidence="3" type="ORF">ACFOHH_20895</name>
</gene>
<dbReference type="InterPro" id="IPR011010">
    <property type="entry name" value="DNA_brk_join_enz"/>
</dbReference>
<comment type="caution">
    <text evidence="3">The sequence shown here is derived from an EMBL/GenBank/DDBJ whole genome shotgun (WGS) entry which is preliminary data.</text>
</comment>
<sequence length="445" mass="50925">MARRREPPRIELQAERKHRNGSVEKAVWVIKHFDEGKGRQAVISTGFGADEGADAQKYFAQWLVEKTSDQPVARNRDAGDVPVAEVLDYFIEERIKLKVGSSHRPLARPQEVLAYVIDLLNWWGKKTVAEVTRQNCQRYAEHCSTPTAGRNRLEYLRRAINLAQDDGILVVAPKVHLPPKPAARDEVFERDDIAKLMRHCLRRGTYTYGEAKSKGTGKVGQVRETKRRPHRHLMSYILMATYTGTRSNRMFTASFVREAGRPWIDLKRGIYHRAAPKEDVAPNKGAPTCKIPKRLLRHMRRWYMLGRRYPIEYNGKPIKSSKGLRKIIRELFPDKDLVPHSFRHTAATWLMRRSELSVHDISGFLGMSLEILDRTYGHHRVSHQSAIDDAISSGGIGKIEKDDPLEDEFNYGDITPLDTMRNNSNQGKSTRTKRNGNTEKSRDAA</sequence>
<name>A0ABV7DKX1_9HYPH</name>
<proteinExistence type="predicted"/>
<evidence type="ECO:0000313" key="4">
    <source>
        <dbReference type="Proteomes" id="UP001595377"/>
    </source>
</evidence>